<sequence>MFKDEEYSFLSDRVYLIDPKHKNFSSEFKENSSWQMDTKEFKILKLMENSTGLQAVAVASVDNDTEVDLSHIVIAYAGTNSRDLKDLETNVRSIINAYGNRPFATLSEKEFNHLLLSVTGLKTAGQVDAARLFSNEVKKKYPHSTISTTGHSLGGFLALYVAAENQWESVGFNSPDPYDLLSVEAKKWVKENPGMLTNYRNKLDILGNFGGNQTNAEIRIHMGNKWEDLWKAHGLNTWKFDQSGTLIIPEKVDNLEAYHRRQTNQIRVFYAKRQLEIDSLRKKLSTSMGELSHNEKIYLEDTQADLVVQSISKHINHAMDQVISINKKAIYDLEKNWQETLSRARQTAPSLSETELLEILASAGATRVYLVDSPKKIFKQRIGQAKEIVKQFDLLAKEIQTKINHLLQQDHALALQIKR</sequence>
<evidence type="ECO:0000313" key="1">
    <source>
        <dbReference type="EMBL" id="OTP12003.1"/>
    </source>
</evidence>
<name>A0A2C9XP81_9ENTE</name>
<dbReference type="RefSeq" id="WP_086283228.1">
    <property type="nucleotide sequence ID" value="NZ_NGMO01000001.1"/>
</dbReference>
<organism evidence="1 2">
    <name type="scientific">Candidatus Enterococcus wittei</name>
    <dbReference type="NCBI Taxonomy" id="1987383"/>
    <lineage>
        <taxon>Bacteria</taxon>
        <taxon>Bacillati</taxon>
        <taxon>Bacillota</taxon>
        <taxon>Bacilli</taxon>
        <taxon>Lactobacillales</taxon>
        <taxon>Enterococcaceae</taxon>
        <taxon>Enterococcus</taxon>
    </lineage>
</organism>
<evidence type="ECO:0000313" key="2">
    <source>
        <dbReference type="Proteomes" id="UP000194933"/>
    </source>
</evidence>
<dbReference type="AlphaFoldDB" id="A0A2C9XP81"/>
<gene>
    <name evidence="1" type="ORF">A5844_000218</name>
</gene>
<dbReference type="Gene3D" id="3.40.50.1820">
    <property type="entry name" value="alpha/beta hydrolase"/>
    <property type="match status" value="1"/>
</dbReference>
<dbReference type="Proteomes" id="UP000194933">
    <property type="component" value="Unassembled WGS sequence"/>
</dbReference>
<proteinExistence type="predicted"/>
<keyword evidence="2" id="KW-1185">Reference proteome</keyword>
<dbReference type="SUPFAM" id="SSF53474">
    <property type="entry name" value="alpha/beta-Hydrolases"/>
    <property type="match status" value="1"/>
</dbReference>
<protein>
    <recommendedName>
        <fullName evidence="3">Fungal lipase-like domain-containing protein</fullName>
    </recommendedName>
</protein>
<comment type="caution">
    <text evidence="1">The sequence shown here is derived from an EMBL/GenBank/DDBJ whole genome shotgun (WGS) entry which is preliminary data.</text>
</comment>
<evidence type="ECO:0008006" key="3">
    <source>
        <dbReference type="Google" id="ProtNLM"/>
    </source>
</evidence>
<dbReference type="STRING" id="1987383.A5844_000218"/>
<dbReference type="EMBL" id="NGMO01000001">
    <property type="protein sequence ID" value="OTP12003.1"/>
    <property type="molecule type" value="Genomic_DNA"/>
</dbReference>
<dbReference type="InterPro" id="IPR029058">
    <property type="entry name" value="AB_hydrolase_fold"/>
</dbReference>
<reference evidence="1 2" key="1">
    <citation type="submission" date="2017-05" db="EMBL/GenBank/DDBJ databases">
        <title>The Genome Sequence of Enterococcus sp. 10A9_DIV0425.</title>
        <authorList>
            <consortium name="The Broad Institute Genomics Platform"/>
            <consortium name="The Broad Institute Genomic Center for Infectious Diseases"/>
            <person name="Earl A."/>
            <person name="Manson A."/>
            <person name="Schwartman J."/>
            <person name="Gilmore M."/>
            <person name="Abouelleil A."/>
            <person name="Cao P."/>
            <person name="Chapman S."/>
            <person name="Cusick C."/>
            <person name="Shea T."/>
            <person name="Young S."/>
            <person name="Neafsey D."/>
            <person name="Nusbaum C."/>
            <person name="Birren B."/>
        </authorList>
    </citation>
    <scope>NUCLEOTIDE SEQUENCE [LARGE SCALE GENOMIC DNA]</scope>
    <source>
        <strain evidence="1 2">10A9_DIV0425</strain>
    </source>
</reference>
<accession>A0A2C9XP81</accession>